<gene>
    <name evidence="1" type="ORF">ZEAMMB73_Zm00001d051079</name>
</gene>
<reference evidence="1" key="1">
    <citation type="submission" date="2015-12" db="EMBL/GenBank/DDBJ databases">
        <title>Update maize B73 reference genome by single molecule sequencing technologies.</title>
        <authorList>
            <consortium name="Maize Genome Sequencing Project"/>
            <person name="Ware D."/>
        </authorList>
    </citation>
    <scope>NUCLEOTIDE SEQUENCE</scope>
    <source>
        <tissue evidence="1">Seedling</tissue>
    </source>
</reference>
<sequence>MKRSHHHSSSFLVQAPCLLSLSLRPLQGAVTLLAWHWRPPRSRLSYFAPSFLKSMAMSLGTAVALLMGEICSVCHLQDIIGPPSSLSDEGLEDPLEGYPKDILMYLVLAKIMKPLLIGSP</sequence>
<protein>
    <submittedName>
        <fullName evidence="1">Uncharacterized protein</fullName>
    </submittedName>
</protein>
<evidence type="ECO:0000313" key="1">
    <source>
        <dbReference type="EMBL" id="AQK53576.1"/>
    </source>
</evidence>
<organism evidence="1">
    <name type="scientific">Zea mays</name>
    <name type="common">Maize</name>
    <dbReference type="NCBI Taxonomy" id="4577"/>
    <lineage>
        <taxon>Eukaryota</taxon>
        <taxon>Viridiplantae</taxon>
        <taxon>Streptophyta</taxon>
        <taxon>Embryophyta</taxon>
        <taxon>Tracheophyta</taxon>
        <taxon>Spermatophyta</taxon>
        <taxon>Magnoliopsida</taxon>
        <taxon>Liliopsida</taxon>
        <taxon>Poales</taxon>
        <taxon>Poaceae</taxon>
        <taxon>PACMAD clade</taxon>
        <taxon>Panicoideae</taxon>
        <taxon>Andropogonodae</taxon>
        <taxon>Andropogoneae</taxon>
        <taxon>Tripsacinae</taxon>
        <taxon>Zea</taxon>
    </lineage>
</organism>
<name>A0A1D6Q4V3_MAIZE</name>
<dbReference type="EMBL" id="CM000780">
    <property type="protein sequence ID" value="AQK53576.1"/>
    <property type="molecule type" value="Genomic_DNA"/>
</dbReference>
<accession>A0A1D6Q4V3</accession>
<dbReference type="InParanoid" id="A0A1D6Q4V3"/>
<dbReference type="AlphaFoldDB" id="A0A1D6Q4V3"/>
<proteinExistence type="predicted"/>